<keyword evidence="3" id="KW-1185">Reference proteome</keyword>
<accession>A0A4C1WKQ2</accession>
<dbReference type="Proteomes" id="UP000299102">
    <property type="component" value="Unassembled WGS sequence"/>
</dbReference>
<evidence type="ECO:0000313" key="3">
    <source>
        <dbReference type="Proteomes" id="UP000299102"/>
    </source>
</evidence>
<feature type="compositionally biased region" description="Polar residues" evidence="1">
    <location>
        <begin position="99"/>
        <end position="110"/>
    </location>
</feature>
<evidence type="ECO:0000313" key="2">
    <source>
        <dbReference type="EMBL" id="GBP52018.1"/>
    </source>
</evidence>
<reference evidence="2 3" key="1">
    <citation type="journal article" date="2019" name="Commun. Biol.">
        <title>The bagworm genome reveals a unique fibroin gene that provides high tensile strength.</title>
        <authorList>
            <person name="Kono N."/>
            <person name="Nakamura H."/>
            <person name="Ohtoshi R."/>
            <person name="Tomita M."/>
            <person name="Numata K."/>
            <person name="Arakawa K."/>
        </authorList>
    </citation>
    <scope>NUCLEOTIDE SEQUENCE [LARGE SCALE GENOMIC DNA]</scope>
</reference>
<proteinExistence type="predicted"/>
<evidence type="ECO:0000256" key="1">
    <source>
        <dbReference type="SAM" id="MobiDB-lite"/>
    </source>
</evidence>
<dbReference type="EMBL" id="BGZK01000593">
    <property type="protein sequence ID" value="GBP52018.1"/>
    <property type="molecule type" value="Genomic_DNA"/>
</dbReference>
<dbReference type="AlphaFoldDB" id="A0A4C1WKQ2"/>
<gene>
    <name evidence="2" type="ORF">EVAR_45868_1</name>
</gene>
<feature type="region of interest" description="Disordered" evidence="1">
    <location>
        <begin position="89"/>
        <end position="120"/>
    </location>
</feature>
<organism evidence="2 3">
    <name type="scientific">Eumeta variegata</name>
    <name type="common">Bagworm moth</name>
    <name type="synonym">Eumeta japonica</name>
    <dbReference type="NCBI Taxonomy" id="151549"/>
    <lineage>
        <taxon>Eukaryota</taxon>
        <taxon>Metazoa</taxon>
        <taxon>Ecdysozoa</taxon>
        <taxon>Arthropoda</taxon>
        <taxon>Hexapoda</taxon>
        <taxon>Insecta</taxon>
        <taxon>Pterygota</taxon>
        <taxon>Neoptera</taxon>
        <taxon>Endopterygota</taxon>
        <taxon>Lepidoptera</taxon>
        <taxon>Glossata</taxon>
        <taxon>Ditrysia</taxon>
        <taxon>Tineoidea</taxon>
        <taxon>Psychidae</taxon>
        <taxon>Oiketicinae</taxon>
        <taxon>Eumeta</taxon>
    </lineage>
</organism>
<name>A0A4C1WKQ2_EUMVA</name>
<sequence length="120" mass="13431">MLTTNEKTKELLTYVKVNRSLPQRALPAVGLSPHNSAGVDCCQRPQSLPVQKSVRSAKICQCKTEKNVGRMSQRRDNEDPVFRSVSHLSHVRERRRNTNECNGTIISNSRSDGKEPDGIS</sequence>
<protein>
    <submittedName>
        <fullName evidence="2">Uncharacterized protein</fullName>
    </submittedName>
</protein>
<feature type="compositionally biased region" description="Basic and acidic residues" evidence="1">
    <location>
        <begin position="111"/>
        <end position="120"/>
    </location>
</feature>
<comment type="caution">
    <text evidence="2">The sequence shown here is derived from an EMBL/GenBank/DDBJ whole genome shotgun (WGS) entry which is preliminary data.</text>
</comment>